<dbReference type="Proteomes" id="UP000787635">
    <property type="component" value="Unassembled WGS sequence"/>
</dbReference>
<dbReference type="RefSeq" id="WP_168029903.1">
    <property type="nucleotide sequence ID" value="NZ_JAAVNE010000013.1"/>
</dbReference>
<dbReference type="Gene3D" id="2.30.30.40">
    <property type="entry name" value="SH3 Domains"/>
    <property type="match status" value="1"/>
</dbReference>
<reference evidence="2 3" key="1">
    <citation type="submission" date="2020-03" db="EMBL/GenBank/DDBJ databases">
        <title>Roseomonas selenitidurans sp. nov. isolated from urban soil.</title>
        <authorList>
            <person name="Liu H."/>
        </authorList>
    </citation>
    <scope>NUCLEOTIDE SEQUENCE [LARGE SCALE GENOMIC DNA]</scope>
    <source>
        <strain evidence="2 3">BU-1</strain>
    </source>
</reference>
<name>A0ABX1E223_9PROT</name>
<sequence length="244" mass="24684">MRPRAVLPILLILLPLGLLGAVAAAILGRGESAQEEAAAQAAAEAASGSPAERAVAALRTHLERTGQAGVLVGPKVFALETPGQWAVCAHLDSPQGPDLVARVIPASGRFGAGGREPMVVLEDAPGLWRGGTPGMPRQRYCGSPAPTPRLAAPEAAPGLTPAAAQEAPPPASATVEEAAATPGVTVISPVRVRAGPSGEAEILWVAERGRAFSVLGHAPGGWVQLGEGREPAGWAHSSLLEPTL</sequence>
<comment type="caution">
    <text evidence="2">The sequence shown here is derived from an EMBL/GenBank/DDBJ whole genome shotgun (WGS) entry which is preliminary data.</text>
</comment>
<keyword evidence="3" id="KW-1185">Reference proteome</keyword>
<evidence type="ECO:0000313" key="3">
    <source>
        <dbReference type="Proteomes" id="UP000787635"/>
    </source>
</evidence>
<proteinExistence type="predicted"/>
<feature type="region of interest" description="Disordered" evidence="1">
    <location>
        <begin position="142"/>
        <end position="167"/>
    </location>
</feature>
<accession>A0ABX1E223</accession>
<protein>
    <submittedName>
        <fullName evidence="2">SH3 domain-containing protein</fullName>
    </submittedName>
</protein>
<evidence type="ECO:0000313" key="2">
    <source>
        <dbReference type="EMBL" id="NKC31202.1"/>
    </source>
</evidence>
<dbReference type="EMBL" id="JAAVNE010000013">
    <property type="protein sequence ID" value="NKC31202.1"/>
    <property type="molecule type" value="Genomic_DNA"/>
</dbReference>
<organism evidence="2 3">
    <name type="scientific">Falsiroseomonas selenitidurans</name>
    <dbReference type="NCBI Taxonomy" id="2716335"/>
    <lineage>
        <taxon>Bacteria</taxon>
        <taxon>Pseudomonadati</taxon>
        <taxon>Pseudomonadota</taxon>
        <taxon>Alphaproteobacteria</taxon>
        <taxon>Acetobacterales</taxon>
        <taxon>Roseomonadaceae</taxon>
        <taxon>Falsiroseomonas</taxon>
    </lineage>
</organism>
<gene>
    <name evidence="2" type="ORF">HEQ75_10055</name>
</gene>
<evidence type="ECO:0000256" key="1">
    <source>
        <dbReference type="SAM" id="MobiDB-lite"/>
    </source>
</evidence>